<organism evidence="2 3">
    <name type="scientific">Oedothorax gibbosus</name>
    <dbReference type="NCBI Taxonomy" id="931172"/>
    <lineage>
        <taxon>Eukaryota</taxon>
        <taxon>Metazoa</taxon>
        <taxon>Ecdysozoa</taxon>
        <taxon>Arthropoda</taxon>
        <taxon>Chelicerata</taxon>
        <taxon>Arachnida</taxon>
        <taxon>Araneae</taxon>
        <taxon>Araneomorphae</taxon>
        <taxon>Entelegynae</taxon>
        <taxon>Araneoidea</taxon>
        <taxon>Linyphiidae</taxon>
        <taxon>Erigoninae</taxon>
        <taxon>Oedothorax</taxon>
    </lineage>
</organism>
<feature type="region of interest" description="Disordered" evidence="1">
    <location>
        <begin position="1"/>
        <end position="172"/>
    </location>
</feature>
<feature type="compositionally biased region" description="Polar residues" evidence="1">
    <location>
        <begin position="88"/>
        <end position="107"/>
    </location>
</feature>
<dbReference type="AlphaFoldDB" id="A0AAV6TM68"/>
<accession>A0AAV6TM68</accession>
<proteinExistence type="predicted"/>
<name>A0AAV6TM68_9ARAC</name>
<keyword evidence="3" id="KW-1185">Reference proteome</keyword>
<sequence>MTHFRTPLRPPYAAPSSSWNVPKDFPDPERSVVLHRQMNPAYAFKKKQTTQPPSPLPQQTPVCPILSKPGCPDAPPINRLQGRRPRASINQSTPKTTPSSELNQSTPAGRRPGNKPQPVSRTVAPRTGPRTATLHLAPKQLPCRRHCRLTDSKTSNPRRAPSTPCSFRQLEI</sequence>
<evidence type="ECO:0000313" key="2">
    <source>
        <dbReference type="EMBL" id="KAG8172869.1"/>
    </source>
</evidence>
<reference evidence="2 3" key="1">
    <citation type="journal article" date="2022" name="Nat. Ecol. Evol.">
        <title>A masculinizing supergene underlies an exaggerated male reproductive morph in a spider.</title>
        <authorList>
            <person name="Hendrickx F."/>
            <person name="De Corte Z."/>
            <person name="Sonet G."/>
            <person name="Van Belleghem S.M."/>
            <person name="Kostlbacher S."/>
            <person name="Vangestel C."/>
        </authorList>
    </citation>
    <scope>NUCLEOTIDE SEQUENCE [LARGE SCALE GENOMIC DNA]</scope>
    <source>
        <strain evidence="2">W744_W776</strain>
    </source>
</reference>
<gene>
    <name evidence="2" type="ORF">JTE90_015346</name>
</gene>
<evidence type="ECO:0000313" key="3">
    <source>
        <dbReference type="Proteomes" id="UP000827092"/>
    </source>
</evidence>
<comment type="caution">
    <text evidence="2">The sequence shown here is derived from an EMBL/GenBank/DDBJ whole genome shotgun (WGS) entry which is preliminary data.</text>
</comment>
<dbReference type="Proteomes" id="UP000827092">
    <property type="component" value="Unassembled WGS sequence"/>
</dbReference>
<protein>
    <submittedName>
        <fullName evidence="2">Uncharacterized protein</fullName>
    </submittedName>
</protein>
<dbReference type="EMBL" id="JAFNEN010002292">
    <property type="protein sequence ID" value="KAG8172869.1"/>
    <property type="molecule type" value="Genomic_DNA"/>
</dbReference>
<evidence type="ECO:0000256" key="1">
    <source>
        <dbReference type="SAM" id="MobiDB-lite"/>
    </source>
</evidence>